<reference evidence="1 2" key="1">
    <citation type="submission" date="2018-10" db="EMBL/GenBank/DDBJ databases">
        <title>Cohnella sp. M2MS4P-1, whole genome shotgun sequence.</title>
        <authorList>
            <person name="Tuo L."/>
        </authorList>
    </citation>
    <scope>NUCLEOTIDE SEQUENCE [LARGE SCALE GENOMIC DNA]</scope>
    <source>
        <strain evidence="1 2">M2MS4P-1</strain>
    </source>
</reference>
<sequence length="39" mass="4223">MQAGIVSGRNGALLAPKAYMTRAEVPVIIQRLLQKSDLI</sequence>
<dbReference type="EMBL" id="RBZM01000005">
    <property type="protein sequence ID" value="RKP54130.1"/>
    <property type="molecule type" value="Genomic_DNA"/>
</dbReference>
<dbReference type="AlphaFoldDB" id="A0A494XU82"/>
<accession>A0A494XU82</accession>
<evidence type="ECO:0000313" key="2">
    <source>
        <dbReference type="Proteomes" id="UP000282076"/>
    </source>
</evidence>
<gene>
    <name evidence="1" type="ORF">D7Z26_12160</name>
</gene>
<comment type="caution">
    <text evidence="1">The sequence shown here is derived from an EMBL/GenBank/DDBJ whole genome shotgun (WGS) entry which is preliminary data.</text>
</comment>
<keyword evidence="2" id="KW-1185">Reference proteome</keyword>
<organism evidence="1 2">
    <name type="scientific">Cohnella endophytica</name>
    <dbReference type="NCBI Taxonomy" id="2419778"/>
    <lineage>
        <taxon>Bacteria</taxon>
        <taxon>Bacillati</taxon>
        <taxon>Bacillota</taxon>
        <taxon>Bacilli</taxon>
        <taxon>Bacillales</taxon>
        <taxon>Paenibacillaceae</taxon>
        <taxon>Cohnella</taxon>
    </lineage>
</organism>
<dbReference type="OrthoDB" id="2667019at2"/>
<evidence type="ECO:0000313" key="1">
    <source>
        <dbReference type="EMBL" id="RKP54130.1"/>
    </source>
</evidence>
<protein>
    <recommendedName>
        <fullName evidence="3">S-layer homology domain-containing protein</fullName>
    </recommendedName>
</protein>
<dbReference type="Proteomes" id="UP000282076">
    <property type="component" value="Unassembled WGS sequence"/>
</dbReference>
<proteinExistence type="predicted"/>
<evidence type="ECO:0008006" key="3">
    <source>
        <dbReference type="Google" id="ProtNLM"/>
    </source>
</evidence>
<name>A0A494XU82_9BACL</name>